<organism evidence="3 4">
    <name type="scientific">Cephus cinctus</name>
    <name type="common">Wheat stem sawfly</name>
    <dbReference type="NCBI Taxonomy" id="211228"/>
    <lineage>
        <taxon>Eukaryota</taxon>
        <taxon>Metazoa</taxon>
        <taxon>Ecdysozoa</taxon>
        <taxon>Arthropoda</taxon>
        <taxon>Hexapoda</taxon>
        <taxon>Insecta</taxon>
        <taxon>Pterygota</taxon>
        <taxon>Neoptera</taxon>
        <taxon>Endopterygota</taxon>
        <taxon>Hymenoptera</taxon>
        <taxon>Cephoidea</taxon>
        <taxon>Cephidae</taxon>
        <taxon>Cephus</taxon>
    </lineage>
</organism>
<dbReference type="SUPFAM" id="SSF49599">
    <property type="entry name" value="TRAF domain-like"/>
    <property type="match status" value="1"/>
</dbReference>
<evidence type="ECO:0000259" key="2">
    <source>
        <dbReference type="Pfam" id="PF21355"/>
    </source>
</evidence>
<reference evidence="4" key="1">
    <citation type="submission" date="2025-08" db="UniProtKB">
        <authorList>
            <consortium name="RefSeq"/>
        </authorList>
    </citation>
    <scope>IDENTIFICATION</scope>
</reference>
<evidence type="ECO:0000256" key="1">
    <source>
        <dbReference type="SAM" id="SignalP"/>
    </source>
</evidence>
<feature type="signal peptide" evidence="1">
    <location>
        <begin position="1"/>
        <end position="19"/>
    </location>
</feature>
<name>A0AAJ7FQA5_CEPCN</name>
<proteinExistence type="predicted"/>
<feature type="domain" description="TRAF1-6 MATH" evidence="2">
    <location>
        <begin position="224"/>
        <end position="302"/>
    </location>
</feature>
<dbReference type="Pfam" id="PF21355">
    <property type="entry name" value="TRAF-mep_MATH"/>
    <property type="match status" value="1"/>
</dbReference>
<dbReference type="AlphaFoldDB" id="A0AAJ7FQA5"/>
<dbReference type="GeneID" id="107271465"/>
<gene>
    <name evidence="4" type="primary">LOC107271465</name>
</gene>
<evidence type="ECO:0000313" key="3">
    <source>
        <dbReference type="Proteomes" id="UP000694920"/>
    </source>
</evidence>
<accession>A0AAJ7FQA5</accession>
<dbReference type="KEGG" id="ccin:107271465"/>
<dbReference type="InterPro" id="IPR008974">
    <property type="entry name" value="TRAF-like"/>
</dbReference>
<keyword evidence="3" id="KW-1185">Reference proteome</keyword>
<keyword evidence="1" id="KW-0732">Signal</keyword>
<protein>
    <submittedName>
        <fullName evidence="4">Uncharacterized protein LOC107271465 isoform X1</fullName>
    </submittedName>
</protein>
<dbReference type="Gene3D" id="2.60.210.10">
    <property type="entry name" value="Apoptosis, Tumor Necrosis Factor Receptor Associated Protein 2, Chain A"/>
    <property type="match status" value="1"/>
</dbReference>
<evidence type="ECO:0000313" key="4">
    <source>
        <dbReference type="RefSeq" id="XP_015602985.1"/>
    </source>
</evidence>
<sequence>MYAIRHIPFVIILIAISRAENDVTEPILEICEYILILYLSYKETKNCTVLYKSLSYIDYFNSCSFLAESEMSSNSSEVTEVQHATCKIITEELVANAQATVTRVLTGVCNAKTMNDRFDKLEKDVRFRLEEIKITLKTILREINGFHKDNDNSMNRKRIQETIRNDHQPVATKTERSSPRQDEINKFNITVHQISTQNGPARVFTYYWRVTDIMEKLTQWKSNQSLRSSTFHISQGGYAMFLRITPRHFPDDSVYFGFGVTRGRFDSILKWPFPLKTRIEILDHSVEGWRADRVSQLWDPSAISSETHWTRPKITEESDNPEYIGLVIPKRMILSTPLLSPWPSNPSHVEKSVNRYVWNDSILVKLTVFL</sequence>
<dbReference type="InterPro" id="IPR049342">
    <property type="entry name" value="TRAF1-6_MATH_dom"/>
</dbReference>
<dbReference type="RefSeq" id="XP_015602985.1">
    <property type="nucleotide sequence ID" value="XM_015747499.2"/>
</dbReference>
<feature type="chain" id="PRO_5042607299" evidence="1">
    <location>
        <begin position="20"/>
        <end position="370"/>
    </location>
</feature>
<dbReference type="Proteomes" id="UP000694920">
    <property type="component" value="Unplaced"/>
</dbReference>